<feature type="compositionally biased region" description="Acidic residues" evidence="1">
    <location>
        <begin position="247"/>
        <end position="260"/>
    </location>
</feature>
<feature type="region of interest" description="Disordered" evidence="1">
    <location>
        <begin position="150"/>
        <end position="188"/>
    </location>
</feature>
<reference evidence="2" key="1">
    <citation type="journal article" date="2022" name="Int. J. Mol. Sci.">
        <title>Draft Genome of Tanacetum Coccineum: Genomic Comparison of Closely Related Tanacetum-Family Plants.</title>
        <authorList>
            <person name="Yamashiro T."/>
            <person name="Shiraishi A."/>
            <person name="Nakayama K."/>
            <person name="Satake H."/>
        </authorList>
    </citation>
    <scope>NUCLEOTIDE SEQUENCE</scope>
</reference>
<sequence>MAIRLKCIAIGDIYYEVKSSHFKDEQQSCQLIPQLPILLFTLRHDHGVSHLRILTRRLPDSLYILEPEHPDDLVPAEDEAPIEAYITKVDFAPRPPLTPPSFLPLLIRPLRTRAAMAQMRAAAPSTYQLLLPSGTPPLLPIPLPALSTSRRADIPKADTSPRKRLLLTAPRPRYEVGESSATARQPGPTIASRVDYSFVNTVETRVRDTERRMIASDEELEAPIEDQLLPTDASPTTLSPGYIADFNSEEDEEDPEDDPADYPTDGGDNDDNESSDDDNDDDVEKEWKDEEEEHLAPTDPSAVPTDDPVP</sequence>
<gene>
    <name evidence="2" type="ORF">Tco_1020043</name>
</gene>
<feature type="region of interest" description="Disordered" evidence="1">
    <location>
        <begin position="217"/>
        <end position="310"/>
    </location>
</feature>
<dbReference type="Proteomes" id="UP001151760">
    <property type="component" value="Unassembled WGS sequence"/>
</dbReference>
<comment type="caution">
    <text evidence="2">The sequence shown here is derived from an EMBL/GenBank/DDBJ whole genome shotgun (WGS) entry which is preliminary data.</text>
</comment>
<feature type="compositionally biased region" description="Basic and acidic residues" evidence="1">
    <location>
        <begin position="150"/>
        <end position="161"/>
    </location>
</feature>
<evidence type="ECO:0000313" key="2">
    <source>
        <dbReference type="EMBL" id="GJT68563.1"/>
    </source>
</evidence>
<proteinExistence type="predicted"/>
<reference evidence="2" key="2">
    <citation type="submission" date="2022-01" db="EMBL/GenBank/DDBJ databases">
        <authorList>
            <person name="Yamashiro T."/>
            <person name="Shiraishi A."/>
            <person name="Satake H."/>
            <person name="Nakayama K."/>
        </authorList>
    </citation>
    <scope>NUCLEOTIDE SEQUENCE</scope>
</reference>
<evidence type="ECO:0000256" key="1">
    <source>
        <dbReference type="SAM" id="MobiDB-lite"/>
    </source>
</evidence>
<dbReference type="EMBL" id="BQNB010017910">
    <property type="protein sequence ID" value="GJT68563.1"/>
    <property type="molecule type" value="Genomic_DNA"/>
</dbReference>
<keyword evidence="3" id="KW-1185">Reference proteome</keyword>
<name>A0ABQ5FYX0_9ASTR</name>
<protein>
    <submittedName>
        <fullName evidence="2">Uncharacterized protein</fullName>
    </submittedName>
</protein>
<organism evidence="2 3">
    <name type="scientific">Tanacetum coccineum</name>
    <dbReference type="NCBI Taxonomy" id="301880"/>
    <lineage>
        <taxon>Eukaryota</taxon>
        <taxon>Viridiplantae</taxon>
        <taxon>Streptophyta</taxon>
        <taxon>Embryophyta</taxon>
        <taxon>Tracheophyta</taxon>
        <taxon>Spermatophyta</taxon>
        <taxon>Magnoliopsida</taxon>
        <taxon>eudicotyledons</taxon>
        <taxon>Gunneridae</taxon>
        <taxon>Pentapetalae</taxon>
        <taxon>asterids</taxon>
        <taxon>campanulids</taxon>
        <taxon>Asterales</taxon>
        <taxon>Asteraceae</taxon>
        <taxon>Asteroideae</taxon>
        <taxon>Anthemideae</taxon>
        <taxon>Anthemidinae</taxon>
        <taxon>Tanacetum</taxon>
    </lineage>
</organism>
<evidence type="ECO:0000313" key="3">
    <source>
        <dbReference type="Proteomes" id="UP001151760"/>
    </source>
</evidence>
<accession>A0ABQ5FYX0</accession>
<feature type="compositionally biased region" description="Acidic residues" evidence="1">
    <location>
        <begin position="267"/>
        <end position="293"/>
    </location>
</feature>